<comment type="caution">
    <text evidence="1">The sequence shown here is derived from an EMBL/GenBank/DDBJ whole genome shotgun (WGS) entry which is preliminary data.</text>
</comment>
<reference evidence="1" key="1">
    <citation type="submission" date="2020-12" db="EMBL/GenBank/DDBJ databases">
        <title>The genome sequence of Inhella sp. 4Y17.</title>
        <authorList>
            <person name="Liu Y."/>
        </authorList>
    </citation>
    <scope>NUCLEOTIDE SEQUENCE</scope>
    <source>
        <strain evidence="1">4Y10</strain>
    </source>
</reference>
<name>A0A931IXT2_9BURK</name>
<dbReference type="SUPFAM" id="SSF53850">
    <property type="entry name" value="Periplasmic binding protein-like II"/>
    <property type="match status" value="1"/>
</dbReference>
<organism evidence="1 2">
    <name type="scientific">Inhella gelatinilytica</name>
    <dbReference type="NCBI Taxonomy" id="2795030"/>
    <lineage>
        <taxon>Bacteria</taxon>
        <taxon>Pseudomonadati</taxon>
        <taxon>Pseudomonadota</taxon>
        <taxon>Betaproteobacteria</taxon>
        <taxon>Burkholderiales</taxon>
        <taxon>Sphaerotilaceae</taxon>
        <taxon>Inhella</taxon>
    </lineage>
</organism>
<evidence type="ECO:0000313" key="2">
    <source>
        <dbReference type="Proteomes" id="UP000620139"/>
    </source>
</evidence>
<protein>
    <recommendedName>
        <fullName evidence="3">Solute-binding protein family 3/N-terminal domain-containing protein</fullName>
    </recommendedName>
</protein>
<dbReference type="RefSeq" id="WP_198100640.1">
    <property type="nucleotide sequence ID" value="NZ_JAEDAL010000003.1"/>
</dbReference>
<sequence length="303" mass="33727">MLRRSRFLRRWGDAFVVAIALALSLPTSARAEPQIRWGIVDWPPGFILTANLRPQNLADLGDGQFDRMISELAERMPQYTHRLELMNSTRLWSAISQGEPVCSGPVRKTPERSERSHLTSAVRVAPLSLVVRTAEASAFLGPDGRASLAWLRNQTGLQGRLERERSYGAALDALVGGERAVPREAAVRLGQATEWVAAGRSDYTLEYAHVVEYLRRTGRLRGELSTLPLKEAGEWETAYMVCPRTPWGRAAIAAIDQAIRQASGGRTFREAYLRWMPASIRQAQQGPMNAFYDERASGGPQIE</sequence>
<proteinExistence type="predicted"/>
<evidence type="ECO:0000313" key="1">
    <source>
        <dbReference type="EMBL" id="MBH9553034.1"/>
    </source>
</evidence>
<dbReference type="Proteomes" id="UP000620139">
    <property type="component" value="Unassembled WGS sequence"/>
</dbReference>
<dbReference type="AlphaFoldDB" id="A0A931IXT2"/>
<accession>A0A931IXT2</accession>
<gene>
    <name evidence="1" type="ORF">I7X43_09210</name>
</gene>
<keyword evidence="2" id="KW-1185">Reference proteome</keyword>
<dbReference type="EMBL" id="JAEDAL010000003">
    <property type="protein sequence ID" value="MBH9553034.1"/>
    <property type="molecule type" value="Genomic_DNA"/>
</dbReference>
<evidence type="ECO:0008006" key="3">
    <source>
        <dbReference type="Google" id="ProtNLM"/>
    </source>
</evidence>